<accession>A0A3R9WXA0</accession>
<dbReference type="GO" id="GO:0047580">
    <property type="term" value="F:4-hydroxyproline epimerase activity"/>
    <property type="evidence" value="ECO:0007669"/>
    <property type="project" value="TreeGrafter"/>
</dbReference>
<dbReference type="SUPFAM" id="SSF54506">
    <property type="entry name" value="Diaminopimelate epimerase-like"/>
    <property type="match status" value="1"/>
</dbReference>
<name>A0A3R9WXA0_9CREN</name>
<dbReference type="InterPro" id="IPR008794">
    <property type="entry name" value="Pro_racemase_fam"/>
</dbReference>
<sequence length="334" mass="36838">MRFSHLITTVDMHTEGEPTRVIVSGIPTLHGRNIAEKRDYFIENFDRIRRALILEPRGHRDMFGAILQPSTREDCEFGVIFIDSGGSVDMCIHATIGVVTALVNIGLVQRKEPITEVKLDTCAGPVTARARVEGDIVKEVTVLNVPSFLVHSNLEIDIPDVGTVPVDIAFGGNFYAIVNARDLGLKVEPQYADKISRLGVLIRDIVNSKIRVEHPLNKHINTVKLTRIVDEPKDPRATSRNAVVFGPGQIDRSPCGTGTCAEMAMRYSKGLLDIGEEIICESIIGTRFKGRAVAETKVGDFRAIIPEVTGRAFITGFHNFVIDEEDPLKEGFLL</sequence>
<dbReference type="Gene3D" id="3.10.310.10">
    <property type="entry name" value="Diaminopimelate Epimerase, Chain A, domain 1"/>
    <property type="match status" value="2"/>
</dbReference>
<evidence type="ECO:0000256" key="1">
    <source>
        <dbReference type="ARBA" id="ARBA00007529"/>
    </source>
</evidence>
<dbReference type="SFLD" id="SFLDS00028">
    <property type="entry name" value="Proline_Racemase"/>
    <property type="match status" value="1"/>
</dbReference>
<evidence type="ECO:0000313" key="3">
    <source>
        <dbReference type="Proteomes" id="UP000278149"/>
    </source>
</evidence>
<dbReference type="FunFam" id="3.10.310.10:FF:000005">
    <property type="entry name" value="Proline racemase"/>
    <property type="match status" value="1"/>
</dbReference>
<proteinExistence type="inferred from homology"/>
<organism evidence="2 3">
    <name type="scientific">Candidatus Korarchaeum cryptofilum</name>
    <dbReference type="NCBI Taxonomy" id="498846"/>
    <lineage>
        <taxon>Archaea</taxon>
        <taxon>Thermoproteota</taxon>
        <taxon>Candidatus Korarchaeia</taxon>
        <taxon>Candidatus Korarchaeales</taxon>
        <taxon>Candidatus Korarchaeaceae</taxon>
        <taxon>Candidatus Korarchaeum</taxon>
    </lineage>
</organism>
<reference evidence="2 3" key="1">
    <citation type="submission" date="2018-10" db="EMBL/GenBank/DDBJ databases">
        <title>Co-occurring genomic capacity for anaerobic methane metabolism and dissimilatory sulfite reduction discovered in the Korarchaeota.</title>
        <authorList>
            <person name="Mckay L.J."/>
            <person name="Dlakic M."/>
            <person name="Fields M.W."/>
            <person name="Delmont T.O."/>
            <person name="Eren A.M."/>
            <person name="Jay Z.J."/>
            <person name="Klingelsmith K.B."/>
            <person name="Rusch D.B."/>
            <person name="Inskeep W.P."/>
        </authorList>
    </citation>
    <scope>NUCLEOTIDE SEQUENCE [LARGE SCALE GENOMIC DNA]</scope>
    <source>
        <strain evidence="2 3">WS</strain>
    </source>
</reference>
<dbReference type="Pfam" id="PF05544">
    <property type="entry name" value="Pro_racemase"/>
    <property type="match status" value="1"/>
</dbReference>
<evidence type="ECO:0000313" key="2">
    <source>
        <dbReference type="EMBL" id="RSN67232.1"/>
    </source>
</evidence>
<dbReference type="RefSeq" id="WP_125742898.1">
    <property type="nucleotide sequence ID" value="NZ_RCOR01000048.1"/>
</dbReference>
<comment type="caution">
    <text evidence="2">The sequence shown here is derived from an EMBL/GenBank/DDBJ whole genome shotgun (WGS) entry which is preliminary data.</text>
</comment>
<dbReference type="PANTHER" id="PTHR33442:SF5">
    <property type="entry name" value="BIFUNCTIONAL TRANS-3-HYDROXY-L-PROLINE DEHYDRATASE_2-EPIMERASE"/>
    <property type="match status" value="1"/>
</dbReference>
<comment type="similarity">
    <text evidence="1">Belongs to the proline racemase family.</text>
</comment>
<dbReference type="AlphaFoldDB" id="A0A3R9WXA0"/>
<gene>
    <name evidence="2" type="ORF">D9Q81_08925</name>
</gene>
<dbReference type="PIRSF" id="PIRSF029792">
    <property type="entry name" value="Pro_racemase"/>
    <property type="match status" value="1"/>
</dbReference>
<protein>
    <submittedName>
        <fullName evidence="2">Proline racemase</fullName>
    </submittedName>
</protein>
<dbReference type="EMBL" id="RCOR01000048">
    <property type="protein sequence ID" value="RSN67232.1"/>
    <property type="molecule type" value="Genomic_DNA"/>
</dbReference>
<dbReference type="PANTHER" id="PTHR33442">
    <property type="entry name" value="TRANS-3-HYDROXY-L-PROLINE DEHYDRATASE"/>
    <property type="match status" value="1"/>
</dbReference>
<dbReference type="Proteomes" id="UP000278149">
    <property type="component" value="Unassembled WGS sequence"/>
</dbReference>